<dbReference type="EMBL" id="CDMZ01003772">
    <property type="protein sequence ID" value="CEM47533.1"/>
    <property type="molecule type" value="Genomic_DNA"/>
</dbReference>
<accession>A0A0G4HT46</accession>
<proteinExistence type="predicted"/>
<protein>
    <submittedName>
        <fullName evidence="1">Uncharacterized protein</fullName>
    </submittedName>
</protein>
<dbReference type="AlphaFoldDB" id="A0A0G4HT46"/>
<name>A0A0G4HT46_9ALVE</name>
<dbReference type="PhylomeDB" id="A0A0G4HT46"/>
<evidence type="ECO:0000313" key="1">
    <source>
        <dbReference type="EMBL" id="CEM47533.1"/>
    </source>
</evidence>
<organism evidence="1">
    <name type="scientific">Chromera velia CCMP2878</name>
    <dbReference type="NCBI Taxonomy" id="1169474"/>
    <lineage>
        <taxon>Eukaryota</taxon>
        <taxon>Sar</taxon>
        <taxon>Alveolata</taxon>
        <taxon>Colpodellida</taxon>
        <taxon>Chromeraceae</taxon>
        <taxon>Chromera</taxon>
    </lineage>
</organism>
<sequence length="190" mass="20570">MWRLSCDGMWPTWVVREEPSVPTGDKNLDAKSVAGQLFVSTAAFVEYAKTAEEAEFVFMDEGVRSAQSAVGPLFVFMEGKGIIVPSVAEKEYASMVVNAANAVSATGVRSASTVVTDECAKNVGEKEFANMVGFAGRARSVAVEESVFIKGIGVNVQTVKRTILSLLREGSDKETAERFGIRKIQSFDWV</sequence>
<reference evidence="1" key="1">
    <citation type="submission" date="2014-11" db="EMBL/GenBank/DDBJ databases">
        <authorList>
            <person name="Otto D Thomas"/>
            <person name="Naeem Raeece"/>
        </authorList>
    </citation>
    <scope>NUCLEOTIDE SEQUENCE</scope>
</reference>
<gene>
    <name evidence="1" type="ORF">Cvel_31267</name>
</gene>
<dbReference type="VEuPathDB" id="CryptoDB:Cvel_31267"/>